<feature type="region of interest" description="Disordered" evidence="1">
    <location>
        <begin position="166"/>
        <end position="243"/>
    </location>
</feature>
<reference evidence="3" key="2">
    <citation type="submission" date="2013-12" db="EMBL/GenBank/DDBJ databases">
        <title>Evolution of pathogenesis and genome organization in the Tremellales.</title>
        <authorList>
            <person name="Cuomo C."/>
            <person name="Litvintseva A."/>
            <person name="Heitman J."/>
            <person name="Chen Y."/>
            <person name="Sun S."/>
            <person name="Springer D."/>
            <person name="Dromer F."/>
            <person name="Young S."/>
            <person name="Zeng Q."/>
            <person name="Chapman S."/>
            <person name="Gujja S."/>
            <person name="Saif S."/>
            <person name="Birren B."/>
        </authorList>
    </citation>
    <scope>NUCLEOTIDE SEQUENCE [LARGE SCALE GENOMIC DNA]</scope>
    <source>
        <strain evidence="3">BCC8398</strain>
    </source>
</reference>
<feature type="compositionally biased region" description="Polar residues" evidence="1">
    <location>
        <begin position="191"/>
        <end position="206"/>
    </location>
</feature>
<evidence type="ECO:0000256" key="1">
    <source>
        <dbReference type="SAM" id="MobiDB-lite"/>
    </source>
</evidence>
<gene>
    <name evidence="2" type="ORF">I316_03217</name>
</gene>
<keyword evidence="3" id="KW-1185">Reference proteome</keyword>
<evidence type="ECO:0000313" key="2">
    <source>
        <dbReference type="EMBL" id="OCF35175.1"/>
    </source>
</evidence>
<dbReference type="EMBL" id="KI669500">
    <property type="protein sequence ID" value="OCF35175.1"/>
    <property type="molecule type" value="Genomic_DNA"/>
</dbReference>
<feature type="compositionally biased region" description="Polar residues" evidence="1">
    <location>
        <begin position="44"/>
        <end position="63"/>
    </location>
</feature>
<dbReference type="AlphaFoldDB" id="A0A1B9GW86"/>
<organism evidence="2 3">
    <name type="scientific">Kwoniella heveanensis BCC8398</name>
    <dbReference type="NCBI Taxonomy" id="1296120"/>
    <lineage>
        <taxon>Eukaryota</taxon>
        <taxon>Fungi</taxon>
        <taxon>Dikarya</taxon>
        <taxon>Basidiomycota</taxon>
        <taxon>Agaricomycotina</taxon>
        <taxon>Tremellomycetes</taxon>
        <taxon>Tremellales</taxon>
        <taxon>Cryptococcaceae</taxon>
        <taxon>Kwoniella</taxon>
    </lineage>
</organism>
<sequence>MSQVTTSEALSRQIEGLELAGPAAAYAPSQQLPWAPDAAGQIAHASSQDPQETPGSLHFSGSMTLPHAHASRSLQYDLAPSGMVDPGAEHPKMADAGIQSGLVAHPDSLHHRHPPGPPSLAHNSYRLVGTNDQQSDASHRETQTAMLPTTGRRNRPPFEDLRNFYHTNSPRDESSNWPTGRPPAFGGGAQDFQNSKAQGTALSVASRQKRNPFRNMRDFYETNSPRDESSDWPTGRPPTYGVHRPEMRVSEPASGDADHYTSDKNAEDEVEYDIPMHCPPPAHDSSYSGMPILNPGSVRLTGRPSSQIARLPPHRSVEAGTAYRQSGGSCSAAQSSTNAAIKVGSIGQRFFDQAMRGYLEHGREYLERGRVKLYTSSTVPGGFEHTIRSSSQDVSGFTANTSPEDSIAGTVCYYVTISNTGPIATEWIDEIGRLPLTDFRPTESGATNNRRKLLYAAVLDNLAGSHTGRFTTLQLKGSSRYSASVDCQAITAIGQATITLRADVVLDFGGELGSFMQTNGTAESNETPAAAEYYHKDDDGQPHPAYLDTAGTADALSEFSYTGV</sequence>
<evidence type="ECO:0000313" key="3">
    <source>
        <dbReference type="Proteomes" id="UP000092666"/>
    </source>
</evidence>
<name>A0A1B9GW86_9TREE</name>
<dbReference type="Proteomes" id="UP000092666">
    <property type="component" value="Unassembled WGS sequence"/>
</dbReference>
<accession>A0A1B9GW86</accession>
<feature type="compositionally biased region" description="Basic and acidic residues" evidence="1">
    <location>
        <begin position="215"/>
        <end position="229"/>
    </location>
</feature>
<reference evidence="2 3" key="1">
    <citation type="submission" date="2013-07" db="EMBL/GenBank/DDBJ databases">
        <title>The Genome Sequence of Cryptococcus heveanensis BCC8398.</title>
        <authorList>
            <consortium name="The Broad Institute Genome Sequencing Platform"/>
            <person name="Cuomo C."/>
            <person name="Litvintseva A."/>
            <person name="Chen Y."/>
            <person name="Heitman J."/>
            <person name="Sun S."/>
            <person name="Springer D."/>
            <person name="Dromer F."/>
            <person name="Young S.K."/>
            <person name="Zeng Q."/>
            <person name="Gargeya S."/>
            <person name="Fitzgerald M."/>
            <person name="Abouelleil A."/>
            <person name="Alvarado L."/>
            <person name="Berlin A.M."/>
            <person name="Chapman S.B."/>
            <person name="Dewar J."/>
            <person name="Goldberg J."/>
            <person name="Griggs A."/>
            <person name="Gujja S."/>
            <person name="Hansen M."/>
            <person name="Howarth C."/>
            <person name="Imamovic A."/>
            <person name="Larimer J."/>
            <person name="McCowan C."/>
            <person name="Murphy C."/>
            <person name="Pearson M."/>
            <person name="Priest M."/>
            <person name="Roberts A."/>
            <person name="Saif S."/>
            <person name="Shea T."/>
            <person name="Sykes S."/>
            <person name="Wortman J."/>
            <person name="Nusbaum C."/>
            <person name="Birren B."/>
        </authorList>
    </citation>
    <scope>NUCLEOTIDE SEQUENCE [LARGE SCALE GENOMIC DNA]</scope>
    <source>
        <strain evidence="2 3">BCC8398</strain>
    </source>
</reference>
<protein>
    <submittedName>
        <fullName evidence="2">Uncharacterized protein</fullName>
    </submittedName>
</protein>
<feature type="region of interest" description="Disordered" evidence="1">
    <location>
        <begin position="36"/>
        <end position="63"/>
    </location>
</feature>
<proteinExistence type="predicted"/>